<protein>
    <submittedName>
        <fullName evidence="1">Uncharacterized protein</fullName>
    </submittedName>
</protein>
<name>A0AAW1PST5_9CHLO</name>
<reference evidence="1 2" key="1">
    <citation type="journal article" date="2024" name="Nat. Commun.">
        <title>Phylogenomics reveals the evolutionary origins of lichenization in chlorophyte algae.</title>
        <authorList>
            <person name="Puginier C."/>
            <person name="Libourel C."/>
            <person name="Otte J."/>
            <person name="Skaloud P."/>
            <person name="Haon M."/>
            <person name="Grisel S."/>
            <person name="Petersen M."/>
            <person name="Berrin J.G."/>
            <person name="Delaux P.M."/>
            <person name="Dal Grande F."/>
            <person name="Keller J."/>
        </authorList>
    </citation>
    <scope>NUCLEOTIDE SEQUENCE [LARGE SCALE GENOMIC DNA]</scope>
    <source>
        <strain evidence="1 2">SAG 2043</strain>
    </source>
</reference>
<keyword evidence="2" id="KW-1185">Reference proteome</keyword>
<proteinExistence type="predicted"/>
<dbReference type="EMBL" id="JALJOR010000009">
    <property type="protein sequence ID" value="KAK9811522.1"/>
    <property type="molecule type" value="Genomic_DNA"/>
</dbReference>
<dbReference type="AlphaFoldDB" id="A0AAW1PST5"/>
<evidence type="ECO:0000313" key="2">
    <source>
        <dbReference type="Proteomes" id="UP001489004"/>
    </source>
</evidence>
<sequence length="78" mass="8535">MPQIGSAGPVTALQGLGELRLQAVCCQGHLPEAYVCRPPSKVKEGQDFWKGLAWTKLHHWDALPQMRAMAALTKPGQK</sequence>
<dbReference type="Proteomes" id="UP001489004">
    <property type="component" value="Unassembled WGS sequence"/>
</dbReference>
<comment type="caution">
    <text evidence="1">The sequence shown here is derived from an EMBL/GenBank/DDBJ whole genome shotgun (WGS) entry which is preliminary data.</text>
</comment>
<evidence type="ECO:0000313" key="1">
    <source>
        <dbReference type="EMBL" id="KAK9811522.1"/>
    </source>
</evidence>
<accession>A0AAW1PST5</accession>
<gene>
    <name evidence="1" type="ORF">WJX72_005255</name>
</gene>
<organism evidence="1 2">
    <name type="scientific">[Myrmecia] bisecta</name>
    <dbReference type="NCBI Taxonomy" id="41462"/>
    <lineage>
        <taxon>Eukaryota</taxon>
        <taxon>Viridiplantae</taxon>
        <taxon>Chlorophyta</taxon>
        <taxon>core chlorophytes</taxon>
        <taxon>Trebouxiophyceae</taxon>
        <taxon>Trebouxiales</taxon>
        <taxon>Trebouxiaceae</taxon>
        <taxon>Myrmecia</taxon>
    </lineage>
</organism>